<evidence type="ECO:0000256" key="8">
    <source>
        <dbReference type="SAM" id="SignalP"/>
    </source>
</evidence>
<protein>
    <submittedName>
        <fullName evidence="12">Collagen alpha-1(XXVIII) chain</fullName>
    </submittedName>
</protein>
<feature type="chain" id="PRO_5010569079" evidence="8">
    <location>
        <begin position="23"/>
        <end position="1158"/>
    </location>
</feature>
<dbReference type="InterPro" id="IPR002035">
    <property type="entry name" value="VWF_A"/>
</dbReference>
<dbReference type="SMART" id="SM00131">
    <property type="entry name" value="KU"/>
    <property type="match status" value="1"/>
</dbReference>
<dbReference type="SUPFAM" id="SSF57362">
    <property type="entry name" value="BPTI-like"/>
    <property type="match status" value="1"/>
</dbReference>
<evidence type="ECO:0000259" key="9">
    <source>
        <dbReference type="PROSITE" id="PS50234"/>
    </source>
</evidence>
<dbReference type="InterPro" id="IPR020901">
    <property type="entry name" value="Prtase_inh_Kunz-CS"/>
</dbReference>
<feature type="compositionally biased region" description="Basic and acidic residues" evidence="7">
    <location>
        <begin position="734"/>
        <end position="750"/>
    </location>
</feature>
<proteinExistence type="predicted"/>
<dbReference type="eggNOG" id="KOG3544">
    <property type="taxonomic scope" value="Eukaryota"/>
</dbReference>
<dbReference type="GO" id="GO:0031012">
    <property type="term" value="C:extracellular matrix"/>
    <property type="evidence" value="ECO:0007669"/>
    <property type="project" value="TreeGrafter"/>
</dbReference>
<dbReference type="InterPro" id="IPR036880">
    <property type="entry name" value="Kunitz_BPTI_sf"/>
</dbReference>
<keyword evidence="6" id="KW-1015">Disulfide bond</keyword>
<dbReference type="GeneID" id="102379156"/>
<dbReference type="GO" id="GO:0004867">
    <property type="term" value="F:serine-type endopeptidase inhibitor activity"/>
    <property type="evidence" value="ECO:0007669"/>
    <property type="project" value="UniProtKB-KW"/>
</dbReference>
<dbReference type="InParanoid" id="A0A1U7SJS2"/>
<dbReference type="FunFam" id="3.40.50.410:FF:000051">
    <property type="entry name" value="Collagen type XXVIII alpha 1 chain"/>
    <property type="match status" value="1"/>
</dbReference>
<dbReference type="KEGG" id="asn:102379156"/>
<evidence type="ECO:0000256" key="6">
    <source>
        <dbReference type="ARBA" id="ARBA00023157"/>
    </source>
</evidence>
<keyword evidence="2" id="KW-0272">Extracellular matrix</keyword>
<dbReference type="CTD" id="340267"/>
<feature type="domain" description="BPTI/Kunitz inhibitor" evidence="10">
    <location>
        <begin position="1105"/>
        <end position="1155"/>
    </location>
</feature>
<dbReference type="Proteomes" id="UP000189705">
    <property type="component" value="Unplaced"/>
</dbReference>
<keyword evidence="5 12" id="KW-0176">Collagen</keyword>
<accession>A0A1U7SJS2</accession>
<feature type="compositionally biased region" description="Pro residues" evidence="7">
    <location>
        <begin position="582"/>
        <end position="596"/>
    </location>
</feature>
<keyword evidence="3" id="KW-0646">Protease inhibitor</keyword>
<dbReference type="InterPro" id="IPR008160">
    <property type="entry name" value="Collagen"/>
</dbReference>
<dbReference type="SMART" id="SM00327">
    <property type="entry name" value="VWA"/>
    <property type="match status" value="2"/>
</dbReference>
<evidence type="ECO:0000256" key="7">
    <source>
        <dbReference type="SAM" id="MobiDB-lite"/>
    </source>
</evidence>
<evidence type="ECO:0000256" key="2">
    <source>
        <dbReference type="ARBA" id="ARBA00022530"/>
    </source>
</evidence>
<evidence type="ECO:0000256" key="5">
    <source>
        <dbReference type="ARBA" id="ARBA00023119"/>
    </source>
</evidence>
<feature type="signal peptide" evidence="8">
    <location>
        <begin position="1"/>
        <end position="22"/>
    </location>
</feature>
<dbReference type="PANTHER" id="PTHR24023:SF1082">
    <property type="entry name" value="COLLAGEN TRIPLE HELIX REPEAT"/>
    <property type="match status" value="1"/>
</dbReference>
<feature type="region of interest" description="Disordered" evidence="7">
    <location>
        <begin position="240"/>
        <end position="768"/>
    </location>
</feature>
<dbReference type="SUPFAM" id="SSF53300">
    <property type="entry name" value="vWA-like"/>
    <property type="match status" value="2"/>
</dbReference>
<keyword evidence="2" id="KW-0964">Secreted</keyword>
<dbReference type="RefSeq" id="XP_006037043.1">
    <property type="nucleotide sequence ID" value="XM_006036981.3"/>
</dbReference>
<dbReference type="Gene3D" id="3.40.50.410">
    <property type="entry name" value="von Willebrand factor, type A domain"/>
    <property type="match status" value="2"/>
</dbReference>
<dbReference type="OrthoDB" id="687730at2759"/>
<dbReference type="FunFam" id="4.10.410.10:FF:000017">
    <property type="entry name" value="papilin isoform X2"/>
    <property type="match status" value="1"/>
</dbReference>
<dbReference type="PROSITE" id="PS50279">
    <property type="entry name" value="BPTI_KUNITZ_2"/>
    <property type="match status" value="1"/>
</dbReference>
<dbReference type="Pfam" id="PF00092">
    <property type="entry name" value="VWA"/>
    <property type="match status" value="2"/>
</dbReference>
<feature type="compositionally biased region" description="Pro residues" evidence="7">
    <location>
        <begin position="342"/>
        <end position="353"/>
    </location>
</feature>
<comment type="subcellular location">
    <subcellularLocation>
        <location evidence="1">Secreted</location>
        <location evidence="1">Extracellular space</location>
        <location evidence="1">Extracellular matrix</location>
    </subcellularLocation>
</comment>
<dbReference type="InterPro" id="IPR050149">
    <property type="entry name" value="Collagen_superfamily"/>
</dbReference>
<evidence type="ECO:0000259" key="10">
    <source>
        <dbReference type="PROSITE" id="PS50279"/>
    </source>
</evidence>
<evidence type="ECO:0000256" key="4">
    <source>
        <dbReference type="ARBA" id="ARBA00022900"/>
    </source>
</evidence>
<dbReference type="PRINTS" id="PR00453">
    <property type="entry name" value="VWFADOMAIN"/>
</dbReference>
<feature type="compositionally biased region" description="Basic and acidic residues" evidence="7">
    <location>
        <begin position="240"/>
        <end position="271"/>
    </location>
</feature>
<dbReference type="PROSITE" id="PS50234">
    <property type="entry name" value="VWFA"/>
    <property type="match status" value="2"/>
</dbReference>
<feature type="domain" description="VWFA" evidence="9">
    <location>
        <begin position="47"/>
        <end position="227"/>
    </location>
</feature>
<dbReference type="Gene3D" id="4.10.410.10">
    <property type="entry name" value="Pancreatic trypsin inhibitor Kunitz domain"/>
    <property type="match status" value="1"/>
</dbReference>
<dbReference type="eggNOG" id="KOG1217">
    <property type="taxonomic scope" value="Eukaryota"/>
</dbReference>
<dbReference type="CDD" id="cd01450">
    <property type="entry name" value="vWFA_subfamily_ECM"/>
    <property type="match status" value="2"/>
</dbReference>
<dbReference type="GO" id="GO:0005581">
    <property type="term" value="C:collagen trimer"/>
    <property type="evidence" value="ECO:0007669"/>
    <property type="project" value="UniProtKB-KW"/>
</dbReference>
<dbReference type="Pfam" id="PF01391">
    <property type="entry name" value="Collagen"/>
    <property type="match status" value="3"/>
</dbReference>
<dbReference type="PANTHER" id="PTHR24023">
    <property type="entry name" value="COLLAGEN ALPHA"/>
    <property type="match status" value="1"/>
</dbReference>
<dbReference type="AlphaFoldDB" id="A0A1U7SJS2"/>
<dbReference type="GO" id="GO:0030198">
    <property type="term" value="P:extracellular matrix organization"/>
    <property type="evidence" value="ECO:0007669"/>
    <property type="project" value="TreeGrafter"/>
</dbReference>
<name>A0A1U7SJS2_ALLSI</name>
<feature type="compositionally biased region" description="Low complexity" evidence="7">
    <location>
        <begin position="685"/>
        <end position="695"/>
    </location>
</feature>
<evidence type="ECO:0000313" key="11">
    <source>
        <dbReference type="Proteomes" id="UP000189705"/>
    </source>
</evidence>
<dbReference type="PRINTS" id="PR00759">
    <property type="entry name" value="BASICPTASE"/>
</dbReference>
<dbReference type="Pfam" id="PF00014">
    <property type="entry name" value="Kunitz_BPTI"/>
    <property type="match status" value="1"/>
</dbReference>
<organism evidence="11 12">
    <name type="scientific">Alligator sinensis</name>
    <name type="common">Chinese alligator</name>
    <dbReference type="NCBI Taxonomy" id="38654"/>
    <lineage>
        <taxon>Eukaryota</taxon>
        <taxon>Metazoa</taxon>
        <taxon>Chordata</taxon>
        <taxon>Craniata</taxon>
        <taxon>Vertebrata</taxon>
        <taxon>Euteleostomi</taxon>
        <taxon>Archelosauria</taxon>
        <taxon>Archosauria</taxon>
        <taxon>Crocodylia</taxon>
        <taxon>Alligatoridae</taxon>
        <taxon>Alligatorinae</taxon>
        <taxon>Alligator</taxon>
    </lineage>
</organism>
<dbReference type="CDD" id="cd22628">
    <property type="entry name" value="Kunitz_collagen_alpha1_XXVIII"/>
    <property type="match status" value="1"/>
</dbReference>
<evidence type="ECO:0000256" key="1">
    <source>
        <dbReference type="ARBA" id="ARBA00004498"/>
    </source>
</evidence>
<sequence length="1158" mass="121512">MWRNTAFCCLLLAVTTDIVVYGQSRKKGQKPSLTQKDVPQDAVCLIDIVFILDSSESAKTVLFNSQKDFVKNISDNIFLIKPGRFRKYDIKLAIMQFSSTVKIDQPFVAWKNLQNFEQEVTKMNYIGQGTYSYYAISNVTQLIKTESRKGSVKVVFLMTDGIDHPKSPDVRSISATARSLGILFITIGLSSKLVNTNYLRLISGDPTNKPVLILDDPQLLVKILEKLSFLFNEQCEQKTCKCEKGDKGDPGTKGEKGDSGERGQKGNKGDAQKGQPGEKGLEGLPGYKGEKGERGECGTPGLKGDKGFEGPIGPKGPRGPQGIGGPPGVPGTRGIPGNKGEPGPPGPYGPPGAPGIGHQGSKGERGQEGRIGPPGPIGIGEPGLTGSRGPEGVQGERGPPGLGIPGQKGEKGSKGSEGVNGPPGPSIKGDKGEQGPAGPDGPRGPPGIGYPGVKGLQGLKGIPGSKGSHGVGIQGPKGKEGEPGQKGDPGPPGAGLPGPKGDSGEPGQPGNPGIRGLDGNSGEKGEKGQPGIRGPDGPPGKGDIGQKGDKGEKGFPGLEGAKGSHGSPGPKGEPGYKGSVGPPGPSTRGPPGPKGDPGPIGQKGEDGIPGNSIMGPKGEIGFPGLPGPPGLKGSGYPGAPGPPGLTGSPGPRGPSGMGVTGQKGESGPMGLPGLPGPRGIGVPGPKGALGQKGLQGPPGPQGDSVQGNKGEQGIQGLPGPKGSMGQGFPGPKGDWGKKGDSGKKGDKGEFGEPGPPGPKGYSGRKGEPGLTREEIIRLIKEICGCGMKCKETPLELVFVIDSSESVGPDNFGIIKTFVTTVIDRITINEAAARVAIINFSHKVEVVSTLQQYTNKDHLKIAANDMQYLGEGTFTATAINKAIEIFHAARPGVRKVAIVITDGQADDRDNIHLDDVVRKANNINIEIFVIGVVQRNDTHFEDFQKEMDLLATDPDSEHVYQINDFIMLPALENKLLQKLCENDFGLYKPVSETTTIHSLFEFGNVLIPAPHVPVPEQESIDTLAGTRDGQPFSPSLNLTAPPPLKRKIPETYEHPFTPSLYVRPDELETKTASPLVRPLFNITTDEERLQTTLQPPRVTTRKDPRCLEPLQPGDCRDYQVKWYYDKDANSCARFWYGGCNGSRNRFETEDQCRETCINV</sequence>
<evidence type="ECO:0000313" key="12">
    <source>
        <dbReference type="RefSeq" id="XP_006037043.1"/>
    </source>
</evidence>
<dbReference type="PROSITE" id="PS00280">
    <property type="entry name" value="BPTI_KUNITZ_1"/>
    <property type="match status" value="1"/>
</dbReference>
<dbReference type="InterPro" id="IPR002223">
    <property type="entry name" value="Kunitz_BPTI"/>
</dbReference>
<dbReference type="InterPro" id="IPR036465">
    <property type="entry name" value="vWFA_dom_sf"/>
</dbReference>
<evidence type="ECO:0000256" key="3">
    <source>
        <dbReference type="ARBA" id="ARBA00022690"/>
    </source>
</evidence>
<feature type="compositionally biased region" description="Low complexity" evidence="7">
    <location>
        <begin position="330"/>
        <end position="341"/>
    </location>
</feature>
<dbReference type="GO" id="GO:0030020">
    <property type="term" value="F:extracellular matrix structural constituent conferring tensile strength"/>
    <property type="evidence" value="ECO:0007669"/>
    <property type="project" value="TreeGrafter"/>
</dbReference>
<gene>
    <name evidence="12" type="primary">COL28A1</name>
</gene>
<keyword evidence="4" id="KW-0722">Serine protease inhibitor</keyword>
<keyword evidence="11" id="KW-1185">Reference proteome</keyword>
<reference evidence="12" key="1">
    <citation type="submission" date="2025-08" db="UniProtKB">
        <authorList>
            <consortium name="RefSeq"/>
        </authorList>
    </citation>
    <scope>IDENTIFICATION</scope>
</reference>
<dbReference type="GO" id="GO:0005615">
    <property type="term" value="C:extracellular space"/>
    <property type="evidence" value="ECO:0007669"/>
    <property type="project" value="TreeGrafter"/>
</dbReference>
<feature type="compositionally biased region" description="Basic and acidic residues" evidence="7">
    <location>
        <begin position="544"/>
        <end position="553"/>
    </location>
</feature>
<feature type="domain" description="VWFA" evidence="9">
    <location>
        <begin position="795"/>
        <end position="978"/>
    </location>
</feature>
<keyword evidence="8" id="KW-0732">Signal</keyword>